<keyword evidence="4" id="KW-1185">Reference proteome</keyword>
<evidence type="ECO:0000256" key="1">
    <source>
        <dbReference type="SAM" id="SignalP"/>
    </source>
</evidence>
<organism evidence="3 4">
    <name type="scientific">Caminicella sporogenes DSM 14501</name>
    <dbReference type="NCBI Taxonomy" id="1121266"/>
    <lineage>
        <taxon>Bacteria</taxon>
        <taxon>Bacillati</taxon>
        <taxon>Bacillota</taxon>
        <taxon>Clostridia</taxon>
        <taxon>Peptostreptococcales</taxon>
        <taxon>Caminicellaceae</taxon>
        <taxon>Caminicella</taxon>
    </lineage>
</organism>
<feature type="chain" id="PRO_5013042454" description="Phosphodiester glycosidase domain-containing protein" evidence="1">
    <location>
        <begin position="28"/>
        <end position="941"/>
    </location>
</feature>
<keyword evidence="1" id="KW-0732">Signal</keyword>
<evidence type="ECO:0000259" key="2">
    <source>
        <dbReference type="Pfam" id="PF09992"/>
    </source>
</evidence>
<sequence>MNNFKKCFSKILSFILIFNMFLNFSHAEFINIYEEKNTQNISKGVTYEKILKFTDKGWLNLNVLRIDLNDKYTSLDILTSEKGISSKDSLTKLAASNKNSEKIIGAINADFFDTNKTATMGPVVKDSNLITSSLMDPSFATFNIDKENNPFIDYWSLSNITLKNETNNYILNIDFKNKPYIENRVVLLDKNWGQTSFGNSKHPNIVEMIVENDEVSEIRDNLDPITLPNDGFVIVATDSAKEKVLNNFKIGDRVSLNIETNPDIEKLKLAVGGGSVILKNGRVLDKFTLDIKGRHPRSALGINKDKNEIILLTVDGRTSSYPGATQTELANILLKLGAYDAINLDGGGSTEMIVKPLGEKNLQIANNLSDGFERRIMNGLAVLNNAPKSSIKGIIISCEDSNIFVGTSREFKIKGYDENYNPIDIDPKDVNWSVSGIDGEFIENRFIPKSTGKGIIKASFKGKNATFKINAIDNPIKLQISPSKIFIDTNSQTTLSAVAVNDEGYKAKIDLKDLILSIPDGIGEIQDNTFISSDKPSSGIIKVSLKDLDAYIQIAVGYKKVILDDFETKKGEFLSYPSEVTGNFEISSDEKKNGNFSGKLTYDFSKVSSSKAAYIVFNDFYIDKKPEKLGLWVYGTYGNAHWLRGKLTDSNGNSFTIDFSKNVDWNDWKFVEAAVPKNAVAPLKLERIYLVEPDSCLLDSGYIYIDDLTAFYKSTFDKKVPKSETIFLDKRNIHSELKNENSFRFLAHGNITEIDTPLDELIINDIANISNEMDINVFAGYVDKKLRDKITKQYIIGYEGYSISKFKNASFIKLDNSKGSIRQTDYNQWIWLLDTVKNIDSKSLFVILPKPLNFADKLEEKLFINTFKKLKEEKNIDVWILTNSNDSQRFKVEVKDGIRFVTLKSYPIYNDMDICNEIKYMLFTVNDGYVTYEIKNMYEKK</sequence>
<dbReference type="AlphaFoldDB" id="A0A1M6SVS2"/>
<dbReference type="STRING" id="1121266.SAMN02745883_02160"/>
<feature type="domain" description="Phosphodiester glycosidase" evidence="2">
    <location>
        <begin position="209"/>
        <end position="382"/>
    </location>
</feature>
<reference evidence="3 4" key="1">
    <citation type="submission" date="2016-11" db="EMBL/GenBank/DDBJ databases">
        <authorList>
            <person name="Jaros S."/>
            <person name="Januszkiewicz K."/>
            <person name="Wedrychowicz H."/>
        </authorList>
    </citation>
    <scope>NUCLEOTIDE SEQUENCE [LARGE SCALE GENOMIC DNA]</scope>
    <source>
        <strain evidence="3 4">DSM 14501</strain>
    </source>
</reference>
<evidence type="ECO:0000313" key="4">
    <source>
        <dbReference type="Proteomes" id="UP000184082"/>
    </source>
</evidence>
<feature type="signal peptide" evidence="1">
    <location>
        <begin position="1"/>
        <end position="27"/>
    </location>
</feature>
<proteinExistence type="predicted"/>
<name>A0A1M6SVS2_9FIRM</name>
<dbReference type="PANTHER" id="PTHR40446">
    <property type="entry name" value="N-ACETYLGLUCOSAMINE-1-PHOSPHODIESTER ALPHA-N-ACETYLGLUCOSAMINIDASE"/>
    <property type="match status" value="1"/>
</dbReference>
<accession>A0A1M6SVS2</accession>
<gene>
    <name evidence="3" type="ORF">SAMN02745883_02160</name>
</gene>
<dbReference type="Pfam" id="PF09992">
    <property type="entry name" value="NAGPA"/>
    <property type="match status" value="1"/>
</dbReference>
<evidence type="ECO:0000313" key="3">
    <source>
        <dbReference type="EMBL" id="SHK48740.1"/>
    </source>
</evidence>
<dbReference type="PANTHER" id="PTHR40446:SF2">
    <property type="entry name" value="N-ACETYLGLUCOSAMINE-1-PHOSPHODIESTER ALPHA-N-ACETYLGLUCOSAMINIDASE"/>
    <property type="match status" value="1"/>
</dbReference>
<protein>
    <recommendedName>
        <fullName evidence="2">Phosphodiester glycosidase domain-containing protein</fullName>
    </recommendedName>
</protein>
<dbReference type="InterPro" id="IPR018711">
    <property type="entry name" value="NAGPA"/>
</dbReference>
<dbReference type="Proteomes" id="UP000184082">
    <property type="component" value="Unassembled WGS sequence"/>
</dbReference>
<dbReference type="RefSeq" id="WP_072968417.1">
    <property type="nucleotide sequence ID" value="NZ_FRAJ01000021.1"/>
</dbReference>
<dbReference type="Gene3D" id="2.60.120.430">
    <property type="entry name" value="Galactose-binding lectin"/>
    <property type="match status" value="1"/>
</dbReference>
<dbReference type="EMBL" id="FRAJ01000021">
    <property type="protein sequence ID" value="SHK48740.1"/>
    <property type="molecule type" value="Genomic_DNA"/>
</dbReference>